<feature type="compositionally biased region" description="Low complexity" evidence="7">
    <location>
        <begin position="234"/>
        <end position="246"/>
    </location>
</feature>
<feature type="compositionally biased region" description="Low complexity" evidence="7">
    <location>
        <begin position="74"/>
        <end position="95"/>
    </location>
</feature>
<dbReference type="PROSITE" id="PS51221">
    <property type="entry name" value="TTL"/>
    <property type="match status" value="1"/>
</dbReference>
<evidence type="ECO:0000256" key="4">
    <source>
        <dbReference type="ARBA" id="ARBA00022840"/>
    </source>
</evidence>
<proteinExistence type="inferred from homology"/>
<feature type="region of interest" description="Disordered" evidence="7">
    <location>
        <begin position="1118"/>
        <end position="1168"/>
    </location>
</feature>
<dbReference type="GO" id="GO:0000226">
    <property type="term" value="P:microtubule cytoskeleton organization"/>
    <property type="evidence" value="ECO:0007669"/>
    <property type="project" value="TreeGrafter"/>
</dbReference>
<evidence type="ECO:0000313" key="9">
    <source>
        <dbReference type="Proteomes" id="UP000324222"/>
    </source>
</evidence>
<dbReference type="GO" id="GO:0070740">
    <property type="term" value="F:tubulin-glutamic acid ligase activity"/>
    <property type="evidence" value="ECO:0007669"/>
    <property type="project" value="TreeGrafter"/>
</dbReference>
<dbReference type="GO" id="GO:0036064">
    <property type="term" value="C:ciliary basal body"/>
    <property type="evidence" value="ECO:0007669"/>
    <property type="project" value="TreeGrafter"/>
</dbReference>
<evidence type="ECO:0000256" key="7">
    <source>
        <dbReference type="SAM" id="MobiDB-lite"/>
    </source>
</evidence>
<feature type="region of interest" description="Disordered" evidence="7">
    <location>
        <begin position="67"/>
        <end position="205"/>
    </location>
</feature>
<reference evidence="8 9" key="1">
    <citation type="submission" date="2019-05" db="EMBL/GenBank/DDBJ databases">
        <title>Another draft genome of Portunus trituberculatus and its Hox gene families provides insights of decapod evolution.</title>
        <authorList>
            <person name="Jeong J.-H."/>
            <person name="Song I."/>
            <person name="Kim S."/>
            <person name="Choi T."/>
            <person name="Kim D."/>
            <person name="Ryu S."/>
            <person name="Kim W."/>
        </authorList>
    </citation>
    <scope>NUCLEOTIDE SEQUENCE [LARGE SCALE GENOMIC DNA]</scope>
    <source>
        <tissue evidence="8">Muscle</tissue>
    </source>
</reference>
<comment type="similarity">
    <text evidence="1">Belongs to the tubulin--tyrosine ligase family.</text>
</comment>
<evidence type="ECO:0000256" key="1">
    <source>
        <dbReference type="ARBA" id="ARBA00006820"/>
    </source>
</evidence>
<dbReference type="InterPro" id="IPR004344">
    <property type="entry name" value="TTL/TTLL_fam"/>
</dbReference>
<dbReference type="Gene3D" id="3.30.470.20">
    <property type="entry name" value="ATP-grasp fold, B domain"/>
    <property type="match status" value="1"/>
</dbReference>
<feature type="compositionally biased region" description="Low complexity" evidence="7">
    <location>
        <begin position="1062"/>
        <end position="1085"/>
    </location>
</feature>
<feature type="region of interest" description="Disordered" evidence="7">
    <location>
        <begin position="1062"/>
        <end position="1097"/>
    </location>
</feature>
<name>A0A5B7CSQ6_PORTR</name>
<dbReference type="Pfam" id="PF03133">
    <property type="entry name" value="TTL"/>
    <property type="match status" value="1"/>
</dbReference>
<dbReference type="SUPFAM" id="SSF56059">
    <property type="entry name" value="Glutathione synthetase ATP-binding domain-like"/>
    <property type="match status" value="1"/>
</dbReference>
<protein>
    <recommendedName>
        <fullName evidence="5">Tubulin--tyrosine ligase-like protein 5</fullName>
    </recommendedName>
</protein>
<dbReference type="PANTHER" id="PTHR12241:SF145">
    <property type="entry name" value="TUBULIN POLYGLUTAMYLASE TTLL5"/>
    <property type="match status" value="1"/>
</dbReference>
<feature type="region of interest" description="Disordered" evidence="7">
    <location>
        <begin position="1216"/>
        <end position="1332"/>
    </location>
</feature>
<keyword evidence="3" id="KW-0547">Nucleotide-binding</keyword>
<dbReference type="GO" id="GO:0015631">
    <property type="term" value="F:tubulin binding"/>
    <property type="evidence" value="ECO:0007669"/>
    <property type="project" value="TreeGrafter"/>
</dbReference>
<comment type="caution">
    <text evidence="8">The sequence shown here is derived from an EMBL/GenBank/DDBJ whole genome shotgun (WGS) entry which is preliminary data.</text>
</comment>
<sequence>MELFHKRGKAGRALPCHPPPPSMTHQGTTWRGASCPVRLSTCLDTPGDPTQPWSLTHAQDNDIQEGTSHLVSLSPSPSATAHSIPSTSTPSAATLPLPPDPAPRNEDIAWDKSDSSRSLSLDRRRAEGSRRESASPSTSSTERKRRECENRDIQNIQNREKKPKTRLPGGHSRSQSGEQGRLLGRQKMAQPTLSHGKGDSSKTYIVEEKSTTKIEEKKFPFHMDWAERVKRATSRSPSRTQTTTSEPSEREDKENEKVREKGKGDLRNQDKKERGRSLKRENRTNKHASNGKHKFEEHFTMDGDVMWVGSSRRNGYLIFNCGTLEEPPKNSTAQRYTMTFKFSQSDSKLIRMLMEAHGFSEVESSSSFFNLYWGNAHFNPNEIRQLQDWQKVNHFPRSSELTRKDRLYMNIKRMQRQFGVKLFDFIPTSFILPTEYRDFCDTHLRERGTWIVKPVASSQGKGIYLINQVDQVPADETSLLCRYIESPLLVDGYKCDLRLYVGVTSLDPLVVYLYEEGLVRLATVKYQHGKNLWNPCIHLTNYSVNKFHSNYVQNEDPEVDDQGNKWSLSAFLRHLKSQGIDTGSLMRSIEDVIIKSLLAASYQMNTATNMFVPHPRNCFELYGFDILIDSQLKPWVLEVNLSPSLNIDQPLDLKIKSAMLADLFSLVGVQVVNPYTAKTSSRPSVFRKLPYLRYSMDAYEKHQFAKGTNIIPTTEEIRIVRQSYITTSTHMCHEQTGPNKKEDNNECRDLKKVKANVIRALENGLALSKYQARMAFSVYLQHIQRRLMIGCDEEKQTDLVYRFLRSASRTLHSPMNVQNPSKTLPSEARAVVISKQLGDFIQAYTRETHIYLDPAASASCSSLSSQCPTTTTTSSEPSTPYVTSPPYTSTLSINSPPAGSSVSLLSGSMSASTSFINHASAAVCGSSASINNSGASHLNTTSSSVIAPHHPVETPELCTPVKQSYSLASVSNLSSVSFSRCSSASVRNGSLLNKSASALSSLSSASTANNISHVSLSSISSVSVSNPSPLNQSLSVSSFSSPLSLSNSSSFTSTNNSSSIPFSASSNSISSPPSVSVTGSSTSINLPPPSKTPSSVSIASFNSASDIGGEIATLPPRIRRLKSDGDNSLSVADDGSKMSTSLDSAELEKHTTEQQPQQQQQQQQMSKDDHITMDLYRAFMSNAGESDLEEVLALQTRMHNSAGVFLESHRRSRIYPGSSHSVAGTATSHPSTTASSTCSSRPRTPTASPHGSPRRARRSPSTGSHTKVGEPVTNEPHSQNTEGPSSSQSQTSSDLPPSSSSSSSSTATTTAAMATTQASHPRSQPPATTTASSCCLFGNILKASLKGTNTFIS</sequence>
<organism evidence="8 9">
    <name type="scientific">Portunus trituberculatus</name>
    <name type="common">Swimming crab</name>
    <name type="synonym">Neptunus trituberculatus</name>
    <dbReference type="NCBI Taxonomy" id="210409"/>
    <lineage>
        <taxon>Eukaryota</taxon>
        <taxon>Metazoa</taxon>
        <taxon>Ecdysozoa</taxon>
        <taxon>Arthropoda</taxon>
        <taxon>Crustacea</taxon>
        <taxon>Multicrustacea</taxon>
        <taxon>Malacostraca</taxon>
        <taxon>Eumalacostraca</taxon>
        <taxon>Eucarida</taxon>
        <taxon>Decapoda</taxon>
        <taxon>Pleocyemata</taxon>
        <taxon>Brachyura</taxon>
        <taxon>Eubrachyura</taxon>
        <taxon>Portunoidea</taxon>
        <taxon>Portunidae</taxon>
        <taxon>Portuninae</taxon>
        <taxon>Portunus</taxon>
    </lineage>
</organism>
<feature type="compositionally biased region" description="Basic residues" evidence="7">
    <location>
        <begin position="1"/>
        <end position="10"/>
    </location>
</feature>
<evidence type="ECO:0000256" key="5">
    <source>
        <dbReference type="ARBA" id="ARBA00041448"/>
    </source>
</evidence>
<feature type="region of interest" description="Disordered" evidence="7">
    <location>
        <begin position="229"/>
        <end position="291"/>
    </location>
</feature>
<dbReference type="PANTHER" id="PTHR12241">
    <property type="entry name" value="TUBULIN POLYGLUTAMYLASE"/>
    <property type="match status" value="1"/>
</dbReference>
<feature type="compositionally biased region" description="Basic and acidic residues" evidence="7">
    <location>
        <begin position="247"/>
        <end position="284"/>
    </location>
</feature>
<feature type="region of interest" description="Disordered" evidence="7">
    <location>
        <begin position="1"/>
        <end position="29"/>
    </location>
</feature>
<evidence type="ECO:0000256" key="6">
    <source>
        <dbReference type="ARBA" id="ARBA00049274"/>
    </source>
</evidence>
<feature type="compositionally biased region" description="Polar residues" evidence="7">
    <location>
        <begin position="1320"/>
        <end position="1332"/>
    </location>
</feature>
<dbReference type="GO" id="GO:0005524">
    <property type="term" value="F:ATP binding"/>
    <property type="evidence" value="ECO:0007669"/>
    <property type="project" value="UniProtKB-KW"/>
</dbReference>
<gene>
    <name evidence="8" type="primary">TTLL5</name>
    <name evidence="8" type="ORF">E2C01_004957</name>
</gene>
<evidence type="ECO:0000313" key="8">
    <source>
        <dbReference type="EMBL" id="MPC12275.1"/>
    </source>
</evidence>
<keyword evidence="4" id="KW-0067">ATP-binding</keyword>
<comment type="catalytic activity">
    <reaction evidence="6">
        <text>L-glutamyl-[protein] + L-glutamate + ATP = gamma-L-glutamyl-L-glutamyl-[protein] + ADP + phosphate + H(+)</text>
        <dbReference type="Rhea" id="RHEA:60144"/>
        <dbReference type="Rhea" id="RHEA-COMP:10208"/>
        <dbReference type="Rhea" id="RHEA-COMP:15517"/>
        <dbReference type="ChEBI" id="CHEBI:15378"/>
        <dbReference type="ChEBI" id="CHEBI:29973"/>
        <dbReference type="ChEBI" id="CHEBI:29985"/>
        <dbReference type="ChEBI" id="CHEBI:30616"/>
        <dbReference type="ChEBI" id="CHEBI:43474"/>
        <dbReference type="ChEBI" id="CHEBI:143622"/>
        <dbReference type="ChEBI" id="CHEBI:456216"/>
    </reaction>
    <physiologicalReaction direction="left-to-right" evidence="6">
        <dbReference type="Rhea" id="RHEA:60145"/>
    </physiologicalReaction>
</comment>
<feature type="compositionally biased region" description="Basic and acidic residues" evidence="7">
    <location>
        <begin position="103"/>
        <end position="133"/>
    </location>
</feature>
<dbReference type="Proteomes" id="UP000324222">
    <property type="component" value="Unassembled WGS sequence"/>
</dbReference>
<evidence type="ECO:0000256" key="2">
    <source>
        <dbReference type="ARBA" id="ARBA00022598"/>
    </source>
</evidence>
<feature type="compositionally biased region" description="Low complexity" evidence="7">
    <location>
        <begin position="1225"/>
        <end position="1250"/>
    </location>
</feature>
<accession>A0A5B7CSQ6</accession>
<feature type="compositionally biased region" description="Basic and acidic residues" evidence="7">
    <location>
        <begin position="141"/>
        <end position="152"/>
    </location>
</feature>
<dbReference type="OrthoDB" id="2016263at2759"/>
<dbReference type="EMBL" id="VSRR010000207">
    <property type="protein sequence ID" value="MPC12275.1"/>
    <property type="molecule type" value="Genomic_DNA"/>
</dbReference>
<feature type="region of interest" description="Disordered" evidence="7">
    <location>
        <begin position="866"/>
        <end position="887"/>
    </location>
</feature>
<feature type="compositionally biased region" description="Basic and acidic residues" evidence="7">
    <location>
        <begin position="196"/>
        <end position="205"/>
    </location>
</feature>
<evidence type="ECO:0000256" key="3">
    <source>
        <dbReference type="ARBA" id="ARBA00022741"/>
    </source>
</evidence>
<keyword evidence="9" id="KW-1185">Reference proteome</keyword>
<keyword evidence="2" id="KW-0436">Ligase</keyword>
<feature type="compositionally biased region" description="Low complexity" evidence="7">
    <location>
        <begin position="1154"/>
        <end position="1164"/>
    </location>
</feature>
<feature type="compositionally biased region" description="Low complexity" evidence="7">
    <location>
        <begin position="1284"/>
        <end position="1319"/>
    </location>
</feature>